<proteinExistence type="predicted"/>
<dbReference type="AlphaFoldDB" id="A0A511HBS3"/>
<protein>
    <submittedName>
        <fullName evidence="1">Uncharacterized protein</fullName>
    </submittedName>
</protein>
<dbReference type="EMBL" id="FNAJ01000001">
    <property type="protein sequence ID" value="SDD30216.1"/>
    <property type="molecule type" value="Genomic_DNA"/>
</dbReference>
<organism evidence="1 4">
    <name type="scientific">Myxococcus virescens</name>
    <dbReference type="NCBI Taxonomy" id="83456"/>
    <lineage>
        <taxon>Bacteria</taxon>
        <taxon>Pseudomonadati</taxon>
        <taxon>Myxococcota</taxon>
        <taxon>Myxococcia</taxon>
        <taxon>Myxococcales</taxon>
        <taxon>Cystobacterineae</taxon>
        <taxon>Myxococcaceae</taxon>
        <taxon>Myxococcus</taxon>
    </lineage>
</organism>
<gene>
    <name evidence="1" type="ORF">MVI01_27750</name>
    <name evidence="2" type="ORF">SAMN04488504_101327</name>
</gene>
<dbReference type="Proteomes" id="UP000198717">
    <property type="component" value="Unassembled WGS sequence"/>
</dbReference>
<reference evidence="1 4" key="2">
    <citation type="submission" date="2019-07" db="EMBL/GenBank/DDBJ databases">
        <title>Whole genome shotgun sequence of Myxococcus virescens NBRC 100334.</title>
        <authorList>
            <person name="Hosoyama A."/>
            <person name="Uohara A."/>
            <person name="Ohji S."/>
            <person name="Ichikawa N."/>
        </authorList>
    </citation>
    <scope>NUCLEOTIDE SEQUENCE [LARGE SCALE GENOMIC DNA]</scope>
    <source>
        <strain evidence="1 4">NBRC 100334</strain>
    </source>
</reference>
<evidence type="ECO:0000313" key="3">
    <source>
        <dbReference type="Proteomes" id="UP000198717"/>
    </source>
</evidence>
<dbReference type="RefSeq" id="WP_090484651.1">
    <property type="nucleotide sequence ID" value="NZ_BJVY01000013.1"/>
</dbReference>
<name>A0A511HBS3_9BACT</name>
<keyword evidence="3" id="KW-1185">Reference proteome</keyword>
<reference evidence="2 3" key="1">
    <citation type="submission" date="2016-10" db="EMBL/GenBank/DDBJ databases">
        <authorList>
            <person name="Varghese N."/>
            <person name="Submissions S."/>
        </authorList>
    </citation>
    <scope>NUCLEOTIDE SEQUENCE [LARGE SCALE GENOMIC DNA]</scope>
    <source>
        <strain evidence="2 3">DSM 2260</strain>
    </source>
</reference>
<sequence>MHDAAALVAPFSMVRLELRGGSIPAPRSDKGTEYSMNYHLELDIMDGRVILPECIPDHSTGTCL</sequence>
<dbReference type="Proteomes" id="UP000321224">
    <property type="component" value="Unassembled WGS sequence"/>
</dbReference>
<evidence type="ECO:0000313" key="1">
    <source>
        <dbReference type="EMBL" id="GEL70991.1"/>
    </source>
</evidence>
<dbReference type="EMBL" id="BJVY01000013">
    <property type="protein sequence ID" value="GEL70991.1"/>
    <property type="molecule type" value="Genomic_DNA"/>
</dbReference>
<evidence type="ECO:0000313" key="2">
    <source>
        <dbReference type="EMBL" id="SDD30216.1"/>
    </source>
</evidence>
<comment type="caution">
    <text evidence="1">The sequence shown here is derived from an EMBL/GenBank/DDBJ whole genome shotgun (WGS) entry which is preliminary data.</text>
</comment>
<evidence type="ECO:0000313" key="4">
    <source>
        <dbReference type="Proteomes" id="UP000321224"/>
    </source>
</evidence>
<accession>A0A511HBS3</accession>